<dbReference type="Pfam" id="PF00348">
    <property type="entry name" value="polyprenyl_synt"/>
    <property type="match status" value="1"/>
</dbReference>
<comment type="similarity">
    <text evidence="2 6">Belongs to the FPP/GGPP synthase family.</text>
</comment>
<evidence type="ECO:0000256" key="6">
    <source>
        <dbReference type="RuleBase" id="RU004466"/>
    </source>
</evidence>
<dbReference type="RefSeq" id="WP_255045170.1">
    <property type="nucleotide sequence ID" value="NZ_JANEYT010000109.1"/>
</dbReference>
<dbReference type="Gene3D" id="1.10.600.10">
    <property type="entry name" value="Farnesyl Diphosphate Synthase"/>
    <property type="match status" value="1"/>
</dbReference>
<dbReference type="NCBIfam" id="NF008140">
    <property type="entry name" value="PRK10888.1"/>
    <property type="match status" value="1"/>
</dbReference>
<keyword evidence="3 6" id="KW-0808">Transferase</keyword>
<dbReference type="PROSITE" id="PS00723">
    <property type="entry name" value="POLYPRENYL_SYNTHASE_1"/>
    <property type="match status" value="1"/>
</dbReference>
<dbReference type="CDD" id="cd00685">
    <property type="entry name" value="Trans_IPPS_HT"/>
    <property type="match status" value="1"/>
</dbReference>
<name>A0ABT1N8J8_9GAMM</name>
<gene>
    <name evidence="7" type="primary">ispB</name>
    <name evidence="7" type="ORF">NHN17_23825</name>
</gene>
<proteinExistence type="inferred from homology"/>
<dbReference type="GO" id="GO:0106350">
    <property type="term" value="F:all-trans-octaprenyl-diphosphate synthase activity"/>
    <property type="evidence" value="ECO:0007669"/>
    <property type="project" value="UniProtKB-EC"/>
</dbReference>
<dbReference type="Proteomes" id="UP001524460">
    <property type="component" value="Unassembled WGS sequence"/>
</dbReference>
<sequence length="323" mass="35295">MDFKAIQALTANDMAQVDAKILAQLNSDVALINQLGFYIVSGGGKRIRPMLAVLAARALGYQGEQHTTAAAFVEFIHTATLLHDDVVDESDMRRGKATANAMFGNAASVLVGDYIYTRSFQMMTSLRSLRILDVMSEATNVIAEGEVQQLMNCNDPDTTEDSYMQVIYSKTARLFEAATQISAILVDAPEEIERALQDYGRYLGTAFQLIDDVLDYNADGDEMGKNVGDDLAEGKPTLPLLHAMQHGNTEQSAMIREAIEKGNGLDKLEPILACMKQAGSLDYTQQRAEEEAEKAIASLAPIGDSEYKVALIELAHLAVHRNK</sequence>
<reference evidence="7 8" key="1">
    <citation type="submission" date="2022-07" db="EMBL/GenBank/DDBJ databases">
        <title>Photobacterium pectinilyticum sp. nov., a marine bacterium isolated from surface seawater of Qingdao offshore.</title>
        <authorList>
            <person name="Wang X."/>
        </authorList>
    </citation>
    <scope>NUCLEOTIDE SEQUENCE [LARGE SCALE GENOMIC DNA]</scope>
    <source>
        <strain evidence="7 8">ZSDE20</strain>
    </source>
</reference>
<keyword evidence="5" id="KW-0460">Magnesium</keyword>
<comment type="cofactor">
    <cofactor evidence="1">
        <name>Mg(2+)</name>
        <dbReference type="ChEBI" id="CHEBI:18420"/>
    </cofactor>
</comment>
<dbReference type="InterPro" id="IPR033749">
    <property type="entry name" value="Polyprenyl_synt_CS"/>
</dbReference>
<dbReference type="PANTHER" id="PTHR12001:SF69">
    <property type="entry name" value="ALL TRANS-POLYPRENYL-DIPHOSPHATE SYNTHASE PDSS1"/>
    <property type="match status" value="1"/>
</dbReference>
<keyword evidence="4" id="KW-0479">Metal-binding</keyword>
<dbReference type="EC" id="2.5.1.90" evidence="7"/>
<dbReference type="EMBL" id="JANEYT010000109">
    <property type="protein sequence ID" value="MCQ1061072.1"/>
    <property type="molecule type" value="Genomic_DNA"/>
</dbReference>
<organism evidence="7 8">
    <name type="scientific">Photobacterium pectinilyticum</name>
    <dbReference type="NCBI Taxonomy" id="2906793"/>
    <lineage>
        <taxon>Bacteria</taxon>
        <taxon>Pseudomonadati</taxon>
        <taxon>Pseudomonadota</taxon>
        <taxon>Gammaproteobacteria</taxon>
        <taxon>Vibrionales</taxon>
        <taxon>Vibrionaceae</taxon>
        <taxon>Photobacterium</taxon>
    </lineage>
</organism>
<dbReference type="PROSITE" id="PS00444">
    <property type="entry name" value="POLYPRENYL_SYNTHASE_2"/>
    <property type="match status" value="1"/>
</dbReference>
<dbReference type="InterPro" id="IPR008949">
    <property type="entry name" value="Isoprenoid_synthase_dom_sf"/>
</dbReference>
<protein>
    <submittedName>
        <fullName evidence="7">Octaprenyl diphosphate synthase</fullName>
        <ecNumber evidence="7">2.5.1.90</ecNumber>
    </submittedName>
</protein>
<evidence type="ECO:0000256" key="3">
    <source>
        <dbReference type="ARBA" id="ARBA00022679"/>
    </source>
</evidence>
<keyword evidence="8" id="KW-1185">Reference proteome</keyword>
<dbReference type="PANTHER" id="PTHR12001">
    <property type="entry name" value="GERANYLGERANYL PYROPHOSPHATE SYNTHASE"/>
    <property type="match status" value="1"/>
</dbReference>
<evidence type="ECO:0000256" key="4">
    <source>
        <dbReference type="ARBA" id="ARBA00022723"/>
    </source>
</evidence>
<dbReference type="InterPro" id="IPR000092">
    <property type="entry name" value="Polyprenyl_synt"/>
</dbReference>
<evidence type="ECO:0000256" key="5">
    <source>
        <dbReference type="ARBA" id="ARBA00022842"/>
    </source>
</evidence>
<comment type="caution">
    <text evidence="7">The sequence shown here is derived from an EMBL/GenBank/DDBJ whole genome shotgun (WGS) entry which is preliminary data.</text>
</comment>
<evidence type="ECO:0000256" key="1">
    <source>
        <dbReference type="ARBA" id="ARBA00001946"/>
    </source>
</evidence>
<evidence type="ECO:0000256" key="2">
    <source>
        <dbReference type="ARBA" id="ARBA00006706"/>
    </source>
</evidence>
<accession>A0ABT1N8J8</accession>
<evidence type="ECO:0000313" key="7">
    <source>
        <dbReference type="EMBL" id="MCQ1061072.1"/>
    </source>
</evidence>
<dbReference type="SUPFAM" id="SSF48576">
    <property type="entry name" value="Terpenoid synthases"/>
    <property type="match status" value="1"/>
</dbReference>
<dbReference type="SFLD" id="SFLDS00005">
    <property type="entry name" value="Isoprenoid_Synthase_Type_I"/>
    <property type="match status" value="1"/>
</dbReference>
<evidence type="ECO:0000313" key="8">
    <source>
        <dbReference type="Proteomes" id="UP001524460"/>
    </source>
</evidence>